<evidence type="ECO:0000256" key="3">
    <source>
        <dbReference type="ARBA" id="ARBA00022801"/>
    </source>
</evidence>
<dbReference type="Pfam" id="PF03575">
    <property type="entry name" value="Peptidase_S51"/>
    <property type="match status" value="1"/>
</dbReference>
<dbReference type="AlphaFoldDB" id="A0A2P8H595"/>
<dbReference type="PANTHER" id="PTHR36175">
    <property type="entry name" value="CYANOPHYCINASE"/>
    <property type="match status" value="1"/>
</dbReference>
<name>A0A2P8H595_9BACL</name>
<dbReference type="GO" id="GO:0008236">
    <property type="term" value="F:serine-type peptidase activity"/>
    <property type="evidence" value="ECO:0007669"/>
    <property type="project" value="UniProtKB-KW"/>
</dbReference>
<reference evidence="5 6" key="1">
    <citation type="submission" date="2018-03" db="EMBL/GenBank/DDBJ databases">
        <title>Genomic Encyclopedia of Type Strains, Phase III (KMG-III): the genomes of soil and plant-associated and newly described type strains.</title>
        <authorList>
            <person name="Whitman W."/>
        </authorList>
    </citation>
    <scope>NUCLEOTIDE SEQUENCE [LARGE SCALE GENOMIC DNA]</scope>
    <source>
        <strain evidence="5 6">CGMCC 1.12259</strain>
    </source>
</reference>
<proteinExistence type="inferred from homology"/>
<evidence type="ECO:0000313" key="6">
    <source>
        <dbReference type="Proteomes" id="UP000242682"/>
    </source>
</evidence>
<organism evidence="5 6">
    <name type="scientific">Planomicrobium soli</name>
    <dbReference type="NCBI Taxonomy" id="1176648"/>
    <lineage>
        <taxon>Bacteria</taxon>
        <taxon>Bacillati</taxon>
        <taxon>Bacillota</taxon>
        <taxon>Bacilli</taxon>
        <taxon>Bacillales</taxon>
        <taxon>Caryophanaceae</taxon>
        <taxon>Planomicrobium</taxon>
    </lineage>
</organism>
<gene>
    <name evidence="5" type="ORF">B0H99_10252</name>
</gene>
<dbReference type="PANTHER" id="PTHR36175:SF1">
    <property type="entry name" value="CYANOPHYCINASE"/>
    <property type="match status" value="1"/>
</dbReference>
<evidence type="ECO:0000256" key="2">
    <source>
        <dbReference type="ARBA" id="ARBA00022670"/>
    </source>
</evidence>
<dbReference type="OrthoDB" id="65372at2"/>
<dbReference type="Gene3D" id="3.40.50.880">
    <property type="match status" value="1"/>
</dbReference>
<accession>A0A2P8H595</accession>
<dbReference type="SUPFAM" id="SSF52317">
    <property type="entry name" value="Class I glutamine amidotransferase-like"/>
    <property type="match status" value="1"/>
</dbReference>
<dbReference type="InterPro" id="IPR029062">
    <property type="entry name" value="Class_I_gatase-like"/>
</dbReference>
<keyword evidence="3" id="KW-0378">Hydrolase</keyword>
<keyword evidence="6" id="KW-1185">Reference proteome</keyword>
<sequence>MEKRLLFLQGGGPPFDVQFGKKFAAKSLEEKGKVAILLVEREGWKNYLPQYTDILKVNGVKKFFYLLLTPEPTNEEIEELRTCTGIIIGGGETERYREYIVDTDLGALLREQYSKGIPIAGFSAGALISPEHCIIPPIDNAKNEHLFLEGLGLLKDRVVSVHYTFWEEEENLKAAITKTGVSIGYGIDDEAGLYFEDEKLTAIDGGDVYTFKYEDGQWNGKKRNG</sequence>
<dbReference type="Proteomes" id="UP000242682">
    <property type="component" value="Unassembled WGS sequence"/>
</dbReference>
<protein>
    <submittedName>
        <fullName evidence="5">Cyanophycinase</fullName>
    </submittedName>
</protein>
<evidence type="ECO:0000256" key="1">
    <source>
        <dbReference type="ARBA" id="ARBA00006534"/>
    </source>
</evidence>
<dbReference type="RefSeq" id="WP_106532070.1">
    <property type="nucleotide sequence ID" value="NZ_PYAT01000002.1"/>
</dbReference>
<evidence type="ECO:0000256" key="4">
    <source>
        <dbReference type="ARBA" id="ARBA00022825"/>
    </source>
</evidence>
<comment type="caution">
    <text evidence="5">The sequence shown here is derived from an EMBL/GenBank/DDBJ whole genome shotgun (WGS) entry which is preliminary data.</text>
</comment>
<dbReference type="InterPro" id="IPR005320">
    <property type="entry name" value="Peptidase_S51"/>
</dbReference>
<evidence type="ECO:0000313" key="5">
    <source>
        <dbReference type="EMBL" id="PSL41370.1"/>
    </source>
</evidence>
<keyword evidence="4" id="KW-0720">Serine protease</keyword>
<dbReference type="EMBL" id="PYAT01000002">
    <property type="protein sequence ID" value="PSL41370.1"/>
    <property type="molecule type" value="Genomic_DNA"/>
</dbReference>
<dbReference type="GO" id="GO:0006508">
    <property type="term" value="P:proteolysis"/>
    <property type="evidence" value="ECO:0007669"/>
    <property type="project" value="UniProtKB-KW"/>
</dbReference>
<dbReference type="CDD" id="cd03129">
    <property type="entry name" value="GAT1_Peptidase_E_like"/>
    <property type="match status" value="1"/>
</dbReference>
<comment type="similarity">
    <text evidence="1">Belongs to the peptidase S51 family.</text>
</comment>
<keyword evidence="2" id="KW-0645">Protease</keyword>